<sequence length="639" mass="69338">MIKFTRLHLVLNLTVFLLISSVSFAQQESFCGTEYSEENRLFYEQNKEEIQRIERQFLSQSPASRMSNATISIPIKAHVIRTNSGTGGLSVSDLNDAIENVNNFYANANMSFYLCDGINYINNSNYYNFDSSDESAMTSTHGVNGLINIYFANSAASGGNPVCGYAYLPGGPDTIVMANACTVNGSTLPHEIGHFFGLLHTHGPSNSVLTDELVDGSNCSTAGDFICDTPADPKLSGMVNGACNYTGNANDANGDDFEPDTSNIMSYSTWACRDYLSPQQYARINATFLTSRNGFICPSFNVDYASSDTQTCNDNLTVNFTDNSVGVTSWEWDVDGDNIVDYNTQNPSHTYTSPGFYDVSLTVGNGSTTISTVNFEYVKVGATENIPMDQDFNSITNSSSLGWSNNPDGPSGFNWSFNNGSTPSGDTGPSGDNSEDGNGIYIYAEATGASGNSVANYVSPCIEINSNDATLEFSYHMFGEDMGELHVDIDAGSGYTNDVTTPLIGQQQSQQNSPYLNRIIDLSGYAGQTIKVRFRAIRGSGFTSDIAIDNFEILGTLSVNAFEANSISLYPNPTKGEILNIQRTNIDELNYSVVNLLGQTIDSGLLKNNQIDVSKLSSGTYFLLLNNDQGRVTKKFIKQ</sequence>
<dbReference type="Proteomes" id="UP001259492">
    <property type="component" value="Unassembled WGS sequence"/>
</dbReference>
<dbReference type="Gene3D" id="2.60.40.10">
    <property type="entry name" value="Immunoglobulins"/>
    <property type="match status" value="1"/>
</dbReference>
<dbReference type="InterPro" id="IPR051560">
    <property type="entry name" value="MAM_domain-containing"/>
</dbReference>
<evidence type="ECO:0000259" key="5">
    <source>
        <dbReference type="PROSITE" id="PS50093"/>
    </source>
</evidence>
<dbReference type="PANTHER" id="PTHR23282">
    <property type="entry name" value="APICAL ENDOSOMAL GLYCOPROTEIN PRECURSOR"/>
    <property type="match status" value="1"/>
</dbReference>
<dbReference type="RefSeq" id="WP_311428201.1">
    <property type="nucleotide sequence ID" value="NZ_JAVRIA010000008.1"/>
</dbReference>
<dbReference type="Pfam" id="PF18962">
    <property type="entry name" value="Por_Secre_tail"/>
    <property type="match status" value="1"/>
</dbReference>
<dbReference type="NCBIfam" id="NF038128">
    <property type="entry name" value="choice_anch_J"/>
    <property type="match status" value="1"/>
</dbReference>
<dbReference type="InterPro" id="IPR026444">
    <property type="entry name" value="Secre_tail"/>
</dbReference>
<proteinExistence type="predicted"/>
<accession>A0ABU2YN13</accession>
<dbReference type="SMART" id="SM00137">
    <property type="entry name" value="MAM"/>
    <property type="match status" value="1"/>
</dbReference>
<dbReference type="Gene3D" id="2.60.120.200">
    <property type="match status" value="1"/>
</dbReference>
<dbReference type="SUPFAM" id="SSF49299">
    <property type="entry name" value="PKD domain"/>
    <property type="match status" value="1"/>
</dbReference>
<feature type="domain" description="PKD" evidence="5">
    <location>
        <begin position="328"/>
        <end position="374"/>
    </location>
</feature>
<dbReference type="Pfam" id="PF00629">
    <property type="entry name" value="MAM"/>
    <property type="match status" value="1"/>
</dbReference>
<organism evidence="6 7">
    <name type="scientific">Microcosmobacter mediterraneus</name>
    <dbReference type="NCBI Taxonomy" id="3075607"/>
    <lineage>
        <taxon>Bacteria</taxon>
        <taxon>Pseudomonadati</taxon>
        <taxon>Bacteroidota</taxon>
        <taxon>Flavobacteriia</taxon>
        <taxon>Flavobacteriales</taxon>
        <taxon>Flavobacteriaceae</taxon>
        <taxon>Microcosmobacter</taxon>
    </lineage>
</organism>
<dbReference type="InterPro" id="IPR022409">
    <property type="entry name" value="PKD/Chitinase_dom"/>
</dbReference>
<keyword evidence="7" id="KW-1185">Reference proteome</keyword>
<name>A0ABU2YN13_9FLAO</name>
<dbReference type="PANTHER" id="PTHR23282:SF101">
    <property type="entry name" value="MAM DOMAIN-CONTAINING PROTEIN"/>
    <property type="match status" value="1"/>
</dbReference>
<gene>
    <name evidence="6" type="ORF">RM697_12300</name>
</gene>
<comment type="caution">
    <text evidence="6">The sequence shown here is derived from an EMBL/GenBank/DDBJ whole genome shotgun (WGS) entry which is preliminary data.</text>
</comment>
<dbReference type="InterPro" id="IPR013320">
    <property type="entry name" value="ConA-like_dom_sf"/>
</dbReference>
<dbReference type="NCBIfam" id="TIGR04183">
    <property type="entry name" value="Por_Secre_tail"/>
    <property type="match status" value="1"/>
</dbReference>
<feature type="region of interest" description="Disordered" evidence="2">
    <location>
        <begin position="412"/>
        <end position="439"/>
    </location>
</feature>
<dbReference type="PROSITE" id="PS50060">
    <property type="entry name" value="MAM_2"/>
    <property type="match status" value="1"/>
</dbReference>
<dbReference type="Gene3D" id="3.40.390.10">
    <property type="entry name" value="Collagenase (Catalytic Domain)"/>
    <property type="match status" value="1"/>
</dbReference>
<dbReference type="InterPro" id="IPR000601">
    <property type="entry name" value="PKD_dom"/>
</dbReference>
<feature type="domain" description="MAM" evidence="4">
    <location>
        <begin position="388"/>
        <end position="561"/>
    </location>
</feature>
<reference evidence="6 7" key="1">
    <citation type="submission" date="2023-09" db="EMBL/GenBank/DDBJ databases">
        <authorList>
            <person name="Rey-Velasco X."/>
        </authorList>
    </citation>
    <scope>NUCLEOTIDE SEQUENCE [LARGE SCALE GENOMIC DNA]</scope>
    <source>
        <strain evidence="6 7">W332</strain>
    </source>
</reference>
<evidence type="ECO:0000313" key="7">
    <source>
        <dbReference type="Proteomes" id="UP001259492"/>
    </source>
</evidence>
<evidence type="ECO:0000259" key="4">
    <source>
        <dbReference type="PROSITE" id="PS50060"/>
    </source>
</evidence>
<evidence type="ECO:0000313" key="6">
    <source>
        <dbReference type="EMBL" id="MDT0559437.1"/>
    </source>
</evidence>
<dbReference type="InterPro" id="IPR000998">
    <property type="entry name" value="MAM_dom"/>
</dbReference>
<feature type="chain" id="PRO_5046904567" evidence="3">
    <location>
        <begin position="26"/>
        <end position="639"/>
    </location>
</feature>
<protein>
    <submittedName>
        <fullName evidence="6">T9SS type A sorting domain-containing protein</fullName>
    </submittedName>
</protein>
<dbReference type="SUPFAM" id="SSF49899">
    <property type="entry name" value="Concanavalin A-like lectins/glucanases"/>
    <property type="match status" value="1"/>
</dbReference>
<feature type="signal peptide" evidence="3">
    <location>
        <begin position="1"/>
        <end position="25"/>
    </location>
</feature>
<dbReference type="InterPro" id="IPR024079">
    <property type="entry name" value="MetalloPept_cat_dom_sf"/>
</dbReference>
<dbReference type="PROSITE" id="PS50093">
    <property type="entry name" value="PKD"/>
    <property type="match status" value="1"/>
</dbReference>
<evidence type="ECO:0000256" key="3">
    <source>
        <dbReference type="SAM" id="SignalP"/>
    </source>
</evidence>
<evidence type="ECO:0000256" key="1">
    <source>
        <dbReference type="ARBA" id="ARBA00022729"/>
    </source>
</evidence>
<dbReference type="Pfam" id="PF18911">
    <property type="entry name" value="PKD_4"/>
    <property type="match status" value="1"/>
</dbReference>
<feature type="compositionally biased region" description="Low complexity" evidence="2">
    <location>
        <begin position="420"/>
        <end position="432"/>
    </location>
</feature>
<dbReference type="InterPro" id="IPR035986">
    <property type="entry name" value="PKD_dom_sf"/>
</dbReference>
<dbReference type="SMART" id="SM00089">
    <property type="entry name" value="PKD"/>
    <property type="match status" value="1"/>
</dbReference>
<evidence type="ECO:0000256" key="2">
    <source>
        <dbReference type="SAM" id="MobiDB-lite"/>
    </source>
</evidence>
<dbReference type="CDD" id="cd06263">
    <property type="entry name" value="MAM"/>
    <property type="match status" value="1"/>
</dbReference>
<dbReference type="InterPro" id="IPR013783">
    <property type="entry name" value="Ig-like_fold"/>
</dbReference>
<keyword evidence="1 3" id="KW-0732">Signal</keyword>
<dbReference type="EMBL" id="JAVRIA010000008">
    <property type="protein sequence ID" value="MDT0559437.1"/>
    <property type="molecule type" value="Genomic_DNA"/>
</dbReference>
<dbReference type="CDD" id="cd00146">
    <property type="entry name" value="PKD"/>
    <property type="match status" value="1"/>
</dbReference>
<dbReference type="SUPFAM" id="SSF55486">
    <property type="entry name" value="Metalloproteases ('zincins'), catalytic domain"/>
    <property type="match status" value="1"/>
</dbReference>